<reference evidence="3" key="1">
    <citation type="journal article" date="2011" name="J. Bacteriol.">
        <title>Genome sequences of eight morphologically diverse alphaproteobacteria.</title>
        <authorList>
            <consortium name="US DOE Joint Genome Institute"/>
            <person name="Brown P.J."/>
            <person name="Kysela D.T."/>
            <person name="Buechlein A."/>
            <person name="Hemmerich C."/>
            <person name="Brun Y.V."/>
        </authorList>
    </citation>
    <scope>NUCLEOTIDE SEQUENCE [LARGE SCALE GENOMIC DNA]</scope>
    <source>
        <strain evidence="3">ATCC 49814 / DSM 5838 / IFAM 1418</strain>
    </source>
</reference>
<gene>
    <name evidence="2" type="ordered locus">Hbal_0617</name>
</gene>
<evidence type="ECO:0000313" key="2">
    <source>
        <dbReference type="EMBL" id="ACT58319.1"/>
    </source>
</evidence>
<dbReference type="Pfam" id="PF13621">
    <property type="entry name" value="Cupin_8"/>
    <property type="match status" value="1"/>
</dbReference>
<dbReference type="STRING" id="582402.Hbal_0617"/>
<dbReference type="SMART" id="SM00558">
    <property type="entry name" value="JmjC"/>
    <property type="match status" value="1"/>
</dbReference>
<dbReference type="eggNOG" id="COG2850">
    <property type="taxonomic scope" value="Bacteria"/>
</dbReference>
<dbReference type="InterPro" id="IPR003347">
    <property type="entry name" value="JmjC_dom"/>
</dbReference>
<protein>
    <submittedName>
        <fullName evidence="2">Transcription factor jumonji jmjC domain protein</fullName>
    </submittedName>
</protein>
<dbReference type="RefSeq" id="WP_015826469.1">
    <property type="nucleotide sequence ID" value="NC_012982.1"/>
</dbReference>
<dbReference type="InterPro" id="IPR041667">
    <property type="entry name" value="Cupin_8"/>
</dbReference>
<organism evidence="2 3">
    <name type="scientific">Hirschia baltica (strain ATCC 49814 / DSM 5838 / IFAM 1418)</name>
    <dbReference type="NCBI Taxonomy" id="582402"/>
    <lineage>
        <taxon>Bacteria</taxon>
        <taxon>Pseudomonadati</taxon>
        <taxon>Pseudomonadota</taxon>
        <taxon>Alphaproteobacteria</taxon>
        <taxon>Hyphomonadales</taxon>
        <taxon>Hyphomonadaceae</taxon>
        <taxon>Hirschia</taxon>
    </lineage>
</organism>
<dbReference type="PANTHER" id="PTHR12461">
    <property type="entry name" value="HYPOXIA-INDUCIBLE FACTOR 1 ALPHA INHIBITOR-RELATED"/>
    <property type="match status" value="1"/>
</dbReference>
<dbReference type="PROSITE" id="PS51184">
    <property type="entry name" value="JMJC"/>
    <property type="match status" value="1"/>
</dbReference>
<feature type="domain" description="JmjC" evidence="1">
    <location>
        <begin position="195"/>
        <end position="345"/>
    </location>
</feature>
<name>C6XNR6_HIRBI</name>
<keyword evidence="3" id="KW-1185">Reference proteome</keyword>
<evidence type="ECO:0000259" key="1">
    <source>
        <dbReference type="PROSITE" id="PS51184"/>
    </source>
</evidence>
<dbReference type="Gene3D" id="2.60.120.650">
    <property type="entry name" value="Cupin"/>
    <property type="match status" value="1"/>
</dbReference>
<dbReference type="AlphaFoldDB" id="C6XNR6"/>
<evidence type="ECO:0000313" key="3">
    <source>
        <dbReference type="Proteomes" id="UP000002745"/>
    </source>
</evidence>
<dbReference type="Proteomes" id="UP000002745">
    <property type="component" value="Chromosome"/>
</dbReference>
<dbReference type="HOGENOM" id="CLU_016785_3_4_5"/>
<dbReference type="EMBL" id="CP001678">
    <property type="protein sequence ID" value="ACT58319.1"/>
    <property type="molecule type" value="Genomic_DNA"/>
</dbReference>
<dbReference type="OrthoDB" id="7825512at2"/>
<dbReference type="SUPFAM" id="SSF51197">
    <property type="entry name" value="Clavaminate synthase-like"/>
    <property type="match status" value="1"/>
</dbReference>
<dbReference type="KEGG" id="hba:Hbal_0617"/>
<dbReference type="PANTHER" id="PTHR12461:SF105">
    <property type="entry name" value="HYPOXIA-INDUCIBLE FACTOR 1-ALPHA INHIBITOR"/>
    <property type="match status" value="1"/>
</dbReference>
<proteinExistence type="predicted"/>
<accession>C6XNR6</accession>
<sequence>MARLPQTAKIQSKPKLDKGVRQQIAEYLLAGYAPDQIVQTLIGQGFGQSIARSEVNKAATSPYLNAGKRYVERAKKRSWFLDVQAKLWRTQPHSKEILSLEADQLTPQAFFANYYATNTPLLIKNMVSHWPAMQRWSLDYFEEKLGDAKIEVQFDRDTNARYEIDSVSHKKVMHFREYIALLRKGEETNNYYLTANNGNTNAKALAPLWDDIIQLDDYLQPDKTPGYLWIGPKGTLTPFHHDLTNNFLLQISGRKQVVLAPGFEVDRMRNSQHCFSDWSVDIEGAANAEAGRRPGMVDCILEPGDVLFLPVGWWHYVKGLDMTFGMSFTNFVVDNDFYSNYSTYHAV</sequence>